<feature type="domain" description="GP-PDE" evidence="1">
    <location>
        <begin position="2"/>
        <end position="237"/>
    </location>
</feature>
<dbReference type="EMBL" id="PNQX01000002">
    <property type="protein sequence ID" value="PMQ19745.1"/>
    <property type="molecule type" value="Genomic_DNA"/>
</dbReference>
<protein>
    <submittedName>
        <fullName evidence="2">Glycerophosphodiester phosphodiesterase</fullName>
    </submittedName>
</protein>
<accession>A0A2N7S0T0</accession>
<evidence type="ECO:0000313" key="2">
    <source>
        <dbReference type="EMBL" id="PMQ19745.1"/>
    </source>
</evidence>
<dbReference type="InterPro" id="IPR030395">
    <property type="entry name" value="GP_PDE_dom"/>
</dbReference>
<name>A0A2N7S0T0_9MICC</name>
<dbReference type="Proteomes" id="UP000235739">
    <property type="component" value="Unassembled WGS sequence"/>
</dbReference>
<dbReference type="Gene3D" id="3.20.20.190">
    <property type="entry name" value="Phosphatidylinositol (PI) phosphodiesterase"/>
    <property type="match status" value="1"/>
</dbReference>
<organism evidence="2 3">
    <name type="scientific">Glutamicibacter arilaitensis</name>
    <dbReference type="NCBI Taxonomy" id="256701"/>
    <lineage>
        <taxon>Bacteria</taxon>
        <taxon>Bacillati</taxon>
        <taxon>Actinomycetota</taxon>
        <taxon>Actinomycetes</taxon>
        <taxon>Micrococcales</taxon>
        <taxon>Micrococcaceae</taxon>
        <taxon>Glutamicibacter</taxon>
    </lineage>
</organism>
<dbReference type="GO" id="GO:0006629">
    <property type="term" value="P:lipid metabolic process"/>
    <property type="evidence" value="ECO:0007669"/>
    <property type="project" value="InterPro"/>
</dbReference>
<dbReference type="InterPro" id="IPR017946">
    <property type="entry name" value="PLC-like_Pdiesterase_TIM-brl"/>
</dbReference>
<gene>
    <name evidence="2" type="ORF">CIK84_13980</name>
</gene>
<dbReference type="PROSITE" id="PS51704">
    <property type="entry name" value="GP_PDE"/>
    <property type="match status" value="1"/>
</dbReference>
<dbReference type="PANTHER" id="PTHR43805">
    <property type="entry name" value="GLYCEROPHOSPHORYL DIESTER PHOSPHODIESTERASE"/>
    <property type="match status" value="1"/>
</dbReference>
<dbReference type="AlphaFoldDB" id="A0A2N7S0T0"/>
<sequence length="243" mass="26432">MTYAFSHRGVRTGNEENTLIAFQRAVDLGITHLESDVHASADGTVYLFHDETLDRVTDASGNFNDCTDEQLAQIRAGGQPLCTLDALLDAFPQATLNLDVKDEQVIGPLAALIERRKAHGAIALAAFSTARSAAVSHLLSAPIRRSPGQRELVLIWLCAHLMGWVPKRMLASYWAVQVPLKQGPLPVATRRFIKAVHRAGAQVHVWVIDDEPTMRLLMDRKADAIMSDDAALLVQVLGSPAAG</sequence>
<proteinExistence type="predicted"/>
<dbReference type="RefSeq" id="WP_102598809.1">
    <property type="nucleotide sequence ID" value="NZ_JABUYH010000019.1"/>
</dbReference>
<evidence type="ECO:0000313" key="3">
    <source>
        <dbReference type="Proteomes" id="UP000235739"/>
    </source>
</evidence>
<dbReference type="SUPFAM" id="SSF51695">
    <property type="entry name" value="PLC-like phosphodiesterases"/>
    <property type="match status" value="1"/>
</dbReference>
<comment type="caution">
    <text evidence="2">The sequence shown here is derived from an EMBL/GenBank/DDBJ whole genome shotgun (WGS) entry which is preliminary data.</text>
</comment>
<dbReference type="PANTHER" id="PTHR43805:SF1">
    <property type="entry name" value="GP-PDE DOMAIN-CONTAINING PROTEIN"/>
    <property type="match status" value="1"/>
</dbReference>
<evidence type="ECO:0000259" key="1">
    <source>
        <dbReference type="PROSITE" id="PS51704"/>
    </source>
</evidence>
<reference evidence="2 3" key="1">
    <citation type="journal article" date="2017" name="Elife">
        <title>Extensive horizontal gene transfer in cheese-associated bacteria.</title>
        <authorList>
            <person name="Bonham K.S."/>
            <person name="Wolfe B.E."/>
            <person name="Dutton R.J."/>
        </authorList>
    </citation>
    <scope>NUCLEOTIDE SEQUENCE [LARGE SCALE GENOMIC DNA]</scope>
    <source>
        <strain evidence="2 3">JB182</strain>
    </source>
</reference>
<dbReference type="Pfam" id="PF03009">
    <property type="entry name" value="GDPD"/>
    <property type="match status" value="1"/>
</dbReference>
<dbReference type="GO" id="GO:0008081">
    <property type="term" value="F:phosphoric diester hydrolase activity"/>
    <property type="evidence" value="ECO:0007669"/>
    <property type="project" value="InterPro"/>
</dbReference>